<sequence length="122" mass="13463">MPAPWSRSRESRDQPPSPGPVQQLTLRHGSGISTQGIALAPSPVHQLPQHHQWPVDRPELRMAPQPEKSEHHLPLRSSRTNPHPRAARFCPKEIQAPSRITISRGSGTHLHTLLPGTTSTGE</sequence>
<feature type="region of interest" description="Disordered" evidence="1">
    <location>
        <begin position="1"/>
        <end position="95"/>
    </location>
</feature>
<feature type="compositionally biased region" description="Low complexity" evidence="1">
    <location>
        <begin position="105"/>
        <end position="122"/>
    </location>
</feature>
<feature type="region of interest" description="Disordered" evidence="1">
    <location>
        <begin position="103"/>
        <end position="122"/>
    </location>
</feature>
<dbReference type="EMBL" id="JANPWB010000003">
    <property type="protein sequence ID" value="KAJ1203552.1"/>
    <property type="molecule type" value="Genomic_DNA"/>
</dbReference>
<name>A0AAV7VTI8_PLEWA</name>
<evidence type="ECO:0000313" key="2">
    <source>
        <dbReference type="EMBL" id="KAJ1203552.1"/>
    </source>
</evidence>
<proteinExistence type="predicted"/>
<organism evidence="2 3">
    <name type="scientific">Pleurodeles waltl</name>
    <name type="common">Iberian ribbed newt</name>
    <dbReference type="NCBI Taxonomy" id="8319"/>
    <lineage>
        <taxon>Eukaryota</taxon>
        <taxon>Metazoa</taxon>
        <taxon>Chordata</taxon>
        <taxon>Craniata</taxon>
        <taxon>Vertebrata</taxon>
        <taxon>Euteleostomi</taxon>
        <taxon>Amphibia</taxon>
        <taxon>Batrachia</taxon>
        <taxon>Caudata</taxon>
        <taxon>Salamandroidea</taxon>
        <taxon>Salamandridae</taxon>
        <taxon>Pleurodelinae</taxon>
        <taxon>Pleurodeles</taxon>
    </lineage>
</organism>
<accession>A0AAV7VTI8</accession>
<comment type="caution">
    <text evidence="2">The sequence shown here is derived from an EMBL/GenBank/DDBJ whole genome shotgun (WGS) entry which is preliminary data.</text>
</comment>
<gene>
    <name evidence="2" type="ORF">NDU88_007337</name>
</gene>
<dbReference type="Proteomes" id="UP001066276">
    <property type="component" value="Chromosome 2_1"/>
</dbReference>
<dbReference type="AlphaFoldDB" id="A0AAV7VTI8"/>
<reference evidence="2" key="1">
    <citation type="journal article" date="2022" name="bioRxiv">
        <title>Sequencing and chromosome-scale assembly of the giantPleurodeles waltlgenome.</title>
        <authorList>
            <person name="Brown T."/>
            <person name="Elewa A."/>
            <person name="Iarovenko S."/>
            <person name="Subramanian E."/>
            <person name="Araus A.J."/>
            <person name="Petzold A."/>
            <person name="Susuki M."/>
            <person name="Suzuki K.-i.T."/>
            <person name="Hayashi T."/>
            <person name="Toyoda A."/>
            <person name="Oliveira C."/>
            <person name="Osipova E."/>
            <person name="Leigh N.D."/>
            <person name="Simon A."/>
            <person name="Yun M.H."/>
        </authorList>
    </citation>
    <scope>NUCLEOTIDE SEQUENCE</scope>
    <source>
        <strain evidence="2">20211129_DDA</strain>
        <tissue evidence="2">Liver</tissue>
    </source>
</reference>
<evidence type="ECO:0000313" key="3">
    <source>
        <dbReference type="Proteomes" id="UP001066276"/>
    </source>
</evidence>
<evidence type="ECO:0000256" key="1">
    <source>
        <dbReference type="SAM" id="MobiDB-lite"/>
    </source>
</evidence>
<feature type="compositionally biased region" description="Polar residues" evidence="1">
    <location>
        <begin position="20"/>
        <end position="36"/>
    </location>
</feature>
<protein>
    <submittedName>
        <fullName evidence="2">Uncharacterized protein</fullName>
    </submittedName>
</protein>
<keyword evidence="3" id="KW-1185">Reference proteome</keyword>